<feature type="transmembrane region" description="Helical" evidence="1">
    <location>
        <begin position="36"/>
        <end position="56"/>
    </location>
</feature>
<keyword evidence="1" id="KW-0472">Membrane</keyword>
<keyword evidence="3" id="KW-1185">Reference proteome</keyword>
<accession>A0ABP4K9V5</accession>
<sequence length="235" mass="23900">MTHQLFDDFIGTPPPTSVDLDRIIATEERASARRRAYTIGGALVLSLAAVLGAAVLRPSAPPPAPGAAPRDRTPAEWSAWIDREVHALVPDLQWRSLPGATGPAGAPRLEISGGGDGGAATGFIIDGHPGVLEITVTAGSAADPPVTAKVLCAGGPDCTTSSSGTDATCVVHAIVDRPEPDGFAKVAQIRCAVPDHGPRVTMLVSSAPAASPKDLPLPPDQLVPLAAHLAVELAP</sequence>
<keyword evidence="1" id="KW-0812">Transmembrane</keyword>
<comment type="caution">
    <text evidence="2">The sequence shown here is derived from an EMBL/GenBank/DDBJ whole genome shotgun (WGS) entry which is preliminary data.</text>
</comment>
<evidence type="ECO:0000313" key="2">
    <source>
        <dbReference type="EMBL" id="GAA1500232.1"/>
    </source>
</evidence>
<dbReference type="EMBL" id="BAAAQD010000001">
    <property type="protein sequence ID" value="GAA1500232.1"/>
    <property type="molecule type" value="Genomic_DNA"/>
</dbReference>
<protein>
    <submittedName>
        <fullName evidence="2">Uncharacterized protein</fullName>
    </submittedName>
</protein>
<keyword evidence="1" id="KW-1133">Transmembrane helix</keyword>
<dbReference type="Proteomes" id="UP001501470">
    <property type="component" value="Unassembled WGS sequence"/>
</dbReference>
<dbReference type="RefSeq" id="WP_344499088.1">
    <property type="nucleotide sequence ID" value="NZ_BAAAQD010000001.1"/>
</dbReference>
<evidence type="ECO:0000256" key="1">
    <source>
        <dbReference type="SAM" id="Phobius"/>
    </source>
</evidence>
<name>A0ABP4K9V5_9ACTN</name>
<reference evidence="3" key="1">
    <citation type="journal article" date="2019" name="Int. J. Syst. Evol. Microbiol.">
        <title>The Global Catalogue of Microorganisms (GCM) 10K type strain sequencing project: providing services to taxonomists for standard genome sequencing and annotation.</title>
        <authorList>
            <consortium name="The Broad Institute Genomics Platform"/>
            <consortium name="The Broad Institute Genome Sequencing Center for Infectious Disease"/>
            <person name="Wu L."/>
            <person name="Ma J."/>
        </authorList>
    </citation>
    <scope>NUCLEOTIDE SEQUENCE [LARGE SCALE GENOMIC DNA]</scope>
    <source>
        <strain evidence="3">JCM 15933</strain>
    </source>
</reference>
<proteinExistence type="predicted"/>
<gene>
    <name evidence="2" type="ORF">GCM10009827_005400</name>
</gene>
<organism evidence="2 3">
    <name type="scientific">Dactylosporangium maewongense</name>
    <dbReference type="NCBI Taxonomy" id="634393"/>
    <lineage>
        <taxon>Bacteria</taxon>
        <taxon>Bacillati</taxon>
        <taxon>Actinomycetota</taxon>
        <taxon>Actinomycetes</taxon>
        <taxon>Micromonosporales</taxon>
        <taxon>Micromonosporaceae</taxon>
        <taxon>Dactylosporangium</taxon>
    </lineage>
</organism>
<evidence type="ECO:0000313" key="3">
    <source>
        <dbReference type="Proteomes" id="UP001501470"/>
    </source>
</evidence>